<name>A0A4D6MVQ7_VIGUN</name>
<gene>
    <name evidence="2" type="ORF">DEO72_LG8g2009</name>
</gene>
<evidence type="ECO:0000256" key="1">
    <source>
        <dbReference type="SAM" id="MobiDB-lite"/>
    </source>
</evidence>
<proteinExistence type="predicted"/>
<sequence>MKIESSNHPRYINHTRISKGNGTWCILAQPLAQAEESRSSERVSRSGEPPSPRRGLEKRNSGAVTHSRLGETSSPERDVLSLKVGAHRLSDSSRRQTWASTANLA</sequence>
<evidence type="ECO:0000313" key="3">
    <source>
        <dbReference type="Proteomes" id="UP000501690"/>
    </source>
</evidence>
<evidence type="ECO:0000313" key="2">
    <source>
        <dbReference type="EMBL" id="QCE03977.1"/>
    </source>
</evidence>
<dbReference type="EMBL" id="CP039352">
    <property type="protein sequence ID" value="QCE03977.1"/>
    <property type="molecule type" value="Genomic_DNA"/>
</dbReference>
<feature type="region of interest" description="Disordered" evidence="1">
    <location>
        <begin position="31"/>
        <end position="79"/>
    </location>
</feature>
<dbReference type="AlphaFoldDB" id="A0A4D6MVQ7"/>
<organism evidence="2 3">
    <name type="scientific">Vigna unguiculata</name>
    <name type="common">Cowpea</name>
    <dbReference type="NCBI Taxonomy" id="3917"/>
    <lineage>
        <taxon>Eukaryota</taxon>
        <taxon>Viridiplantae</taxon>
        <taxon>Streptophyta</taxon>
        <taxon>Embryophyta</taxon>
        <taxon>Tracheophyta</taxon>
        <taxon>Spermatophyta</taxon>
        <taxon>Magnoliopsida</taxon>
        <taxon>eudicotyledons</taxon>
        <taxon>Gunneridae</taxon>
        <taxon>Pentapetalae</taxon>
        <taxon>rosids</taxon>
        <taxon>fabids</taxon>
        <taxon>Fabales</taxon>
        <taxon>Fabaceae</taxon>
        <taxon>Papilionoideae</taxon>
        <taxon>50 kb inversion clade</taxon>
        <taxon>NPAAA clade</taxon>
        <taxon>indigoferoid/millettioid clade</taxon>
        <taxon>Phaseoleae</taxon>
        <taxon>Vigna</taxon>
    </lineage>
</organism>
<feature type="compositionally biased region" description="Basic and acidic residues" evidence="1">
    <location>
        <begin position="35"/>
        <end position="45"/>
    </location>
</feature>
<keyword evidence="3" id="KW-1185">Reference proteome</keyword>
<reference evidence="2 3" key="1">
    <citation type="submission" date="2019-04" db="EMBL/GenBank/DDBJ databases">
        <title>An improved genome assembly and genetic linkage map for asparagus bean, Vigna unguiculata ssp. sesquipedialis.</title>
        <authorList>
            <person name="Xia Q."/>
            <person name="Zhang R."/>
            <person name="Dong Y."/>
        </authorList>
    </citation>
    <scope>NUCLEOTIDE SEQUENCE [LARGE SCALE GENOMIC DNA]</scope>
    <source>
        <tissue evidence="2">Leaf</tissue>
    </source>
</reference>
<accession>A0A4D6MVQ7</accession>
<protein>
    <submittedName>
        <fullName evidence="2">Uncharacterized protein</fullName>
    </submittedName>
</protein>
<dbReference type="Proteomes" id="UP000501690">
    <property type="component" value="Linkage Group LG8"/>
</dbReference>